<organism evidence="2 3">
    <name type="scientific">Pleurodeles waltl</name>
    <name type="common">Iberian ribbed newt</name>
    <dbReference type="NCBI Taxonomy" id="8319"/>
    <lineage>
        <taxon>Eukaryota</taxon>
        <taxon>Metazoa</taxon>
        <taxon>Chordata</taxon>
        <taxon>Craniata</taxon>
        <taxon>Vertebrata</taxon>
        <taxon>Euteleostomi</taxon>
        <taxon>Amphibia</taxon>
        <taxon>Batrachia</taxon>
        <taxon>Caudata</taxon>
        <taxon>Salamandroidea</taxon>
        <taxon>Salamandridae</taxon>
        <taxon>Pleurodelinae</taxon>
        <taxon>Pleurodeles</taxon>
    </lineage>
</organism>
<dbReference type="EMBL" id="JANPWB010000011">
    <property type="protein sequence ID" value="KAJ1131653.1"/>
    <property type="molecule type" value="Genomic_DNA"/>
</dbReference>
<feature type="compositionally biased region" description="Basic and acidic residues" evidence="1">
    <location>
        <begin position="113"/>
        <end position="139"/>
    </location>
</feature>
<reference evidence="2" key="1">
    <citation type="journal article" date="2022" name="bioRxiv">
        <title>Sequencing and chromosome-scale assembly of the giantPleurodeles waltlgenome.</title>
        <authorList>
            <person name="Brown T."/>
            <person name="Elewa A."/>
            <person name="Iarovenko S."/>
            <person name="Subramanian E."/>
            <person name="Araus A.J."/>
            <person name="Petzold A."/>
            <person name="Susuki M."/>
            <person name="Suzuki K.-i.T."/>
            <person name="Hayashi T."/>
            <person name="Toyoda A."/>
            <person name="Oliveira C."/>
            <person name="Osipova E."/>
            <person name="Leigh N.D."/>
            <person name="Simon A."/>
            <person name="Yun M.H."/>
        </authorList>
    </citation>
    <scope>NUCLEOTIDE SEQUENCE</scope>
    <source>
        <strain evidence="2">20211129_DDA</strain>
        <tissue evidence="2">Liver</tissue>
    </source>
</reference>
<evidence type="ECO:0000313" key="3">
    <source>
        <dbReference type="Proteomes" id="UP001066276"/>
    </source>
</evidence>
<evidence type="ECO:0000256" key="1">
    <source>
        <dbReference type="SAM" id="MobiDB-lite"/>
    </source>
</evidence>
<sequence>MYCLFKDVTGVQAFQDNKLIFANSVSELRGTFGKNVEYFERTCVLPCSRLSFDTAPASEWRCSRGRAISVTRCPDDRGAGVSDVNLDFRVRKEKKREDGRESTSEEPDAVDFELNRTTETGRKDQEEPRTRAEPTDGVRDAGGAKNQEPREDTLKSRHVPGGTWLTKSSIHRSAPGALLTGNGKRVAVRSTGRPMTLS</sequence>
<gene>
    <name evidence="2" type="ORF">NDU88_009988</name>
</gene>
<dbReference type="AlphaFoldDB" id="A0AAV7Q0L8"/>
<keyword evidence="3" id="KW-1185">Reference proteome</keyword>
<dbReference type="Proteomes" id="UP001066276">
    <property type="component" value="Chromosome 7"/>
</dbReference>
<feature type="region of interest" description="Disordered" evidence="1">
    <location>
        <begin position="92"/>
        <end position="198"/>
    </location>
</feature>
<proteinExistence type="predicted"/>
<name>A0AAV7Q0L8_PLEWA</name>
<accession>A0AAV7Q0L8</accession>
<comment type="caution">
    <text evidence="2">The sequence shown here is derived from an EMBL/GenBank/DDBJ whole genome shotgun (WGS) entry which is preliminary data.</text>
</comment>
<protein>
    <submittedName>
        <fullName evidence="2">Uncharacterized protein</fullName>
    </submittedName>
</protein>
<evidence type="ECO:0000313" key="2">
    <source>
        <dbReference type="EMBL" id="KAJ1131653.1"/>
    </source>
</evidence>
<feature type="compositionally biased region" description="Basic and acidic residues" evidence="1">
    <location>
        <begin position="92"/>
        <end position="103"/>
    </location>
</feature>